<evidence type="ECO:0000256" key="1">
    <source>
        <dbReference type="ARBA" id="ARBA00022801"/>
    </source>
</evidence>
<accession>A0ABP4VU65</accession>
<dbReference type="InterPro" id="IPR013094">
    <property type="entry name" value="AB_hydrolase_3"/>
</dbReference>
<dbReference type="RefSeq" id="WP_344249774.1">
    <property type="nucleotide sequence ID" value="NZ_BAAAPM010000008.1"/>
</dbReference>
<dbReference type="PANTHER" id="PTHR48081:SF8">
    <property type="entry name" value="ALPHA_BETA HYDROLASE FOLD-3 DOMAIN-CONTAINING PROTEIN-RELATED"/>
    <property type="match status" value="1"/>
</dbReference>
<dbReference type="Pfam" id="PF07859">
    <property type="entry name" value="Abhydrolase_3"/>
    <property type="match status" value="1"/>
</dbReference>
<reference evidence="4" key="1">
    <citation type="journal article" date="2019" name="Int. J. Syst. Evol. Microbiol.">
        <title>The Global Catalogue of Microorganisms (GCM) 10K type strain sequencing project: providing services to taxonomists for standard genome sequencing and annotation.</title>
        <authorList>
            <consortium name="The Broad Institute Genomics Platform"/>
            <consortium name="The Broad Institute Genome Sequencing Center for Infectious Disease"/>
            <person name="Wu L."/>
            <person name="Ma J."/>
        </authorList>
    </citation>
    <scope>NUCLEOTIDE SEQUENCE [LARGE SCALE GENOMIC DNA]</scope>
    <source>
        <strain evidence="4">JCM 15589</strain>
    </source>
</reference>
<gene>
    <name evidence="3" type="ORF">GCM10009809_33400</name>
</gene>
<keyword evidence="4" id="KW-1185">Reference proteome</keyword>
<dbReference type="SUPFAM" id="SSF53474">
    <property type="entry name" value="alpha/beta-Hydrolases"/>
    <property type="match status" value="1"/>
</dbReference>
<keyword evidence="1 3" id="KW-0378">Hydrolase</keyword>
<dbReference type="Gene3D" id="3.40.50.1820">
    <property type="entry name" value="alpha/beta hydrolase"/>
    <property type="match status" value="1"/>
</dbReference>
<dbReference type="Proteomes" id="UP001501138">
    <property type="component" value="Unassembled WGS sequence"/>
</dbReference>
<feature type="domain" description="Alpha/beta hydrolase fold-3" evidence="2">
    <location>
        <begin position="87"/>
        <end position="292"/>
    </location>
</feature>
<dbReference type="PANTHER" id="PTHR48081">
    <property type="entry name" value="AB HYDROLASE SUPERFAMILY PROTEIN C4A8.06C"/>
    <property type="match status" value="1"/>
</dbReference>
<name>A0ABP4VU65_9MICO</name>
<comment type="caution">
    <text evidence="3">The sequence shown here is derived from an EMBL/GenBank/DDBJ whole genome shotgun (WGS) entry which is preliminary data.</text>
</comment>
<sequence length="326" mass="33943">MALPWRVRILGAALNRAVGPFAAMSDARRTTLRAHAGPRWIGELLNGRPDPAAAVTEIAVPGPAGQIPARLYRPSGRPAEGRLPLVVTLPGGGFVFGDRFMTAWLSSRLSVRLGAVVVSPGYRLAPEHPAPAAGEDCYAVTSWVAAHADELGGDAGRLAVVGESAGATLAAVVTLMARERGGPAVRAQGLLQGAFDLRPGSPMMSPRSSWPFGRPSDAPGSVAAYLGAHGDPSDPLVSPLLARDHAGLPPAFVLTADHDYLRDDGERYTAALRAGDVRVEHAHYVDSPHGIFSFPGWCAASGPALDRLAAFLGRELSSSGDRTGPP</sequence>
<dbReference type="InterPro" id="IPR029058">
    <property type="entry name" value="AB_hydrolase_fold"/>
</dbReference>
<protein>
    <submittedName>
        <fullName evidence="3">Alpha/beta hydrolase</fullName>
    </submittedName>
</protein>
<evidence type="ECO:0000259" key="2">
    <source>
        <dbReference type="Pfam" id="PF07859"/>
    </source>
</evidence>
<proteinExistence type="predicted"/>
<dbReference type="GO" id="GO:0016787">
    <property type="term" value="F:hydrolase activity"/>
    <property type="evidence" value="ECO:0007669"/>
    <property type="project" value="UniProtKB-KW"/>
</dbReference>
<organism evidence="3 4">
    <name type="scientific">Isoptericola hypogeus</name>
    <dbReference type="NCBI Taxonomy" id="300179"/>
    <lineage>
        <taxon>Bacteria</taxon>
        <taxon>Bacillati</taxon>
        <taxon>Actinomycetota</taxon>
        <taxon>Actinomycetes</taxon>
        <taxon>Micrococcales</taxon>
        <taxon>Promicromonosporaceae</taxon>
        <taxon>Isoptericola</taxon>
    </lineage>
</organism>
<evidence type="ECO:0000313" key="4">
    <source>
        <dbReference type="Proteomes" id="UP001501138"/>
    </source>
</evidence>
<dbReference type="EMBL" id="BAAAPM010000008">
    <property type="protein sequence ID" value="GAA1735543.1"/>
    <property type="molecule type" value="Genomic_DNA"/>
</dbReference>
<evidence type="ECO:0000313" key="3">
    <source>
        <dbReference type="EMBL" id="GAA1735543.1"/>
    </source>
</evidence>
<dbReference type="InterPro" id="IPR050300">
    <property type="entry name" value="GDXG_lipolytic_enzyme"/>
</dbReference>